<protein>
    <submittedName>
        <fullName evidence="1">Uncharacterized protein</fullName>
    </submittedName>
</protein>
<gene>
    <name evidence="1" type="ORF">WKI299_LOCUS27393</name>
</gene>
<evidence type="ECO:0000313" key="2">
    <source>
        <dbReference type="Proteomes" id="UP000663856"/>
    </source>
</evidence>
<dbReference type="EMBL" id="CAJNRF010011973">
    <property type="protein sequence ID" value="CAF2136293.1"/>
    <property type="molecule type" value="Genomic_DNA"/>
</dbReference>
<reference evidence="1" key="1">
    <citation type="submission" date="2021-02" db="EMBL/GenBank/DDBJ databases">
        <authorList>
            <person name="Nowell W R."/>
        </authorList>
    </citation>
    <scope>NUCLEOTIDE SEQUENCE</scope>
</reference>
<accession>A0A816WH69</accession>
<dbReference type="Proteomes" id="UP000663856">
    <property type="component" value="Unassembled WGS sequence"/>
</dbReference>
<dbReference type="AlphaFoldDB" id="A0A816WH69"/>
<sequence>MLDAQAAALHPCESLDFTPIRVPESCIINWDFSTDNKSIEGLEFVMYQGSGHSYLLGLCEANDCNPKSTSNTNGRILVLEKKEATKTSLCSWEPVGTLAIPSAVHFDDYSPLSIYHRKANELPAYVAVTSQ</sequence>
<comment type="caution">
    <text evidence="1">The sequence shown here is derived from an EMBL/GenBank/DDBJ whole genome shotgun (WGS) entry which is preliminary data.</text>
</comment>
<evidence type="ECO:0000313" key="1">
    <source>
        <dbReference type="EMBL" id="CAF2136293.1"/>
    </source>
</evidence>
<proteinExistence type="predicted"/>
<organism evidence="1 2">
    <name type="scientific">Rotaria magnacalcarata</name>
    <dbReference type="NCBI Taxonomy" id="392030"/>
    <lineage>
        <taxon>Eukaryota</taxon>
        <taxon>Metazoa</taxon>
        <taxon>Spiralia</taxon>
        <taxon>Gnathifera</taxon>
        <taxon>Rotifera</taxon>
        <taxon>Eurotatoria</taxon>
        <taxon>Bdelloidea</taxon>
        <taxon>Philodinida</taxon>
        <taxon>Philodinidae</taxon>
        <taxon>Rotaria</taxon>
    </lineage>
</organism>
<name>A0A816WH69_9BILA</name>